<keyword evidence="4" id="KW-1185">Reference proteome</keyword>
<feature type="domain" description="GSKIP" evidence="2">
    <location>
        <begin position="17"/>
        <end position="118"/>
    </location>
</feature>
<dbReference type="OrthoDB" id="5804279at2759"/>
<reference evidence="3 4" key="1">
    <citation type="submission" date="2020-02" db="EMBL/GenBank/DDBJ databases">
        <authorList>
            <person name="Ferguson B K."/>
        </authorList>
    </citation>
    <scope>NUCLEOTIDE SEQUENCE [LARGE SCALE GENOMIC DNA]</scope>
</reference>
<evidence type="ECO:0000313" key="3">
    <source>
        <dbReference type="EMBL" id="CAB0037180.1"/>
    </source>
</evidence>
<name>A0A6H5IN40_9HYME</name>
<protein>
    <recommendedName>
        <fullName evidence="2">GSKIP domain-containing protein</fullName>
    </recommendedName>
</protein>
<accession>A0A6H5IN40</accession>
<evidence type="ECO:0000313" key="4">
    <source>
        <dbReference type="Proteomes" id="UP000479190"/>
    </source>
</evidence>
<dbReference type="Gene3D" id="3.30.2280.10">
    <property type="entry name" value="Hypothetical protein (hspc210)"/>
    <property type="match status" value="1"/>
</dbReference>
<dbReference type="PANTHER" id="PTHR12490:SF4">
    <property type="entry name" value="GSK3B-INTERACTING PROTEIN"/>
    <property type="match status" value="1"/>
</dbReference>
<dbReference type="Pfam" id="PF05303">
    <property type="entry name" value="GSKIP_dom"/>
    <property type="match status" value="1"/>
</dbReference>
<proteinExistence type="inferred from homology"/>
<dbReference type="AlphaFoldDB" id="A0A6H5IN40"/>
<dbReference type="EMBL" id="CADCXV010000846">
    <property type="protein sequence ID" value="CAB0037180.1"/>
    <property type="molecule type" value="Genomic_DNA"/>
</dbReference>
<dbReference type="GO" id="GO:0019207">
    <property type="term" value="F:kinase regulator activity"/>
    <property type="evidence" value="ECO:0007669"/>
    <property type="project" value="TreeGrafter"/>
</dbReference>
<dbReference type="InterPro" id="IPR023231">
    <property type="entry name" value="GSKIP_dom_sf"/>
</dbReference>
<dbReference type="SUPFAM" id="SSF103107">
    <property type="entry name" value="Hypothetical protein c14orf129, hspc210"/>
    <property type="match status" value="1"/>
</dbReference>
<sequence length="123" mass="13650">MQSNDQDGVLNDPNQWKLEAQAVINDVRDHVRELRVCEAPGIQNSNSKIHLNLTTLEGNELCIRLTTAGFSVVGNRHDCVNSEEEVGQCYETIYALLSAISPSYTQSFGNSLLDKLQRVADSQ</sequence>
<comment type="similarity">
    <text evidence="1">Belongs to the GSKIP family.</text>
</comment>
<dbReference type="GO" id="GO:0005737">
    <property type="term" value="C:cytoplasm"/>
    <property type="evidence" value="ECO:0007669"/>
    <property type="project" value="TreeGrafter"/>
</dbReference>
<dbReference type="GO" id="GO:0051018">
    <property type="term" value="F:protein kinase A binding"/>
    <property type="evidence" value="ECO:0007669"/>
    <property type="project" value="TreeGrafter"/>
</dbReference>
<organism evidence="3 4">
    <name type="scientific">Trichogramma brassicae</name>
    <dbReference type="NCBI Taxonomy" id="86971"/>
    <lineage>
        <taxon>Eukaryota</taxon>
        <taxon>Metazoa</taxon>
        <taxon>Ecdysozoa</taxon>
        <taxon>Arthropoda</taxon>
        <taxon>Hexapoda</taxon>
        <taxon>Insecta</taxon>
        <taxon>Pterygota</taxon>
        <taxon>Neoptera</taxon>
        <taxon>Endopterygota</taxon>
        <taxon>Hymenoptera</taxon>
        <taxon>Apocrita</taxon>
        <taxon>Proctotrupomorpha</taxon>
        <taxon>Chalcidoidea</taxon>
        <taxon>Trichogrammatidae</taxon>
        <taxon>Trichogramma</taxon>
    </lineage>
</organism>
<dbReference type="Proteomes" id="UP000479190">
    <property type="component" value="Unassembled WGS sequence"/>
</dbReference>
<dbReference type="InterPro" id="IPR007967">
    <property type="entry name" value="GSKIP_dom"/>
</dbReference>
<evidence type="ECO:0000256" key="1">
    <source>
        <dbReference type="ARBA" id="ARBA00009571"/>
    </source>
</evidence>
<dbReference type="PANTHER" id="PTHR12490">
    <property type="entry name" value="GSK3B-INTERACTING PROTEIN"/>
    <property type="match status" value="1"/>
</dbReference>
<dbReference type="GO" id="GO:0060828">
    <property type="term" value="P:regulation of canonical Wnt signaling pathway"/>
    <property type="evidence" value="ECO:0007669"/>
    <property type="project" value="InterPro"/>
</dbReference>
<evidence type="ECO:0000259" key="2">
    <source>
        <dbReference type="Pfam" id="PF05303"/>
    </source>
</evidence>
<gene>
    <name evidence="3" type="ORF">TBRA_LOCUS9017</name>
</gene>
<dbReference type="InterPro" id="IPR037395">
    <property type="entry name" value="GSKIP"/>
</dbReference>